<proteinExistence type="predicted"/>
<name>A0A5C5FY09_9BASI</name>
<keyword evidence="3" id="KW-1185">Reference proteome</keyword>
<comment type="caution">
    <text evidence="2">The sequence shown here is derived from an EMBL/GenBank/DDBJ whole genome shotgun (WGS) entry which is preliminary data.</text>
</comment>
<reference evidence="2 3" key="1">
    <citation type="submission" date="2019-03" db="EMBL/GenBank/DDBJ databases">
        <title>Rhodosporidium diobovatum UCD-FST 08-225 genome sequencing, assembly, and annotation.</title>
        <authorList>
            <person name="Fakankun I.U."/>
            <person name="Fristensky B."/>
            <person name="Levin D.B."/>
        </authorList>
    </citation>
    <scope>NUCLEOTIDE SEQUENCE [LARGE SCALE GENOMIC DNA]</scope>
    <source>
        <strain evidence="2 3">UCD-FST 08-225</strain>
    </source>
</reference>
<sequence length="207" mass="21746">ALPPRSTRRLSGSCKCTRALSAHPLRTPASKPHRAPLPVALGASSSPSSPPPCTSPRDPISLATLRAAQSPTRTPSLPPAEATTPPRTLARAPPVEPSPSPPPPSPRAPPPRSAPQAHVATARPPYKVNSHLLALPATPASTRQSRAHAMSDPAPPPPPRRPLSDEQIAQGLKALRQNFKVAAIAHWATLFGHHVGFDFDTEVSVAR</sequence>
<feature type="region of interest" description="Disordered" evidence="1">
    <location>
        <begin position="1"/>
        <end position="165"/>
    </location>
</feature>
<organism evidence="2 3">
    <name type="scientific">Rhodotorula diobovata</name>
    <dbReference type="NCBI Taxonomy" id="5288"/>
    <lineage>
        <taxon>Eukaryota</taxon>
        <taxon>Fungi</taxon>
        <taxon>Dikarya</taxon>
        <taxon>Basidiomycota</taxon>
        <taxon>Pucciniomycotina</taxon>
        <taxon>Microbotryomycetes</taxon>
        <taxon>Sporidiobolales</taxon>
        <taxon>Sporidiobolaceae</taxon>
        <taxon>Rhodotorula</taxon>
    </lineage>
</organism>
<dbReference type="Proteomes" id="UP000311382">
    <property type="component" value="Unassembled WGS sequence"/>
</dbReference>
<dbReference type="PRINTS" id="PR01217">
    <property type="entry name" value="PRICHEXTENSN"/>
</dbReference>
<dbReference type="AlphaFoldDB" id="A0A5C5FY09"/>
<dbReference type="EMBL" id="SOZI01000038">
    <property type="protein sequence ID" value="TNY21740.1"/>
    <property type="molecule type" value="Genomic_DNA"/>
</dbReference>
<feature type="compositionally biased region" description="Low complexity" evidence="1">
    <location>
        <begin position="79"/>
        <end position="93"/>
    </location>
</feature>
<evidence type="ECO:0000313" key="2">
    <source>
        <dbReference type="EMBL" id="TNY21740.1"/>
    </source>
</evidence>
<feature type="compositionally biased region" description="Pro residues" evidence="1">
    <location>
        <begin position="94"/>
        <end position="113"/>
    </location>
</feature>
<feature type="non-terminal residue" evidence="2">
    <location>
        <position position="207"/>
    </location>
</feature>
<evidence type="ECO:0000256" key="1">
    <source>
        <dbReference type="SAM" id="MobiDB-lite"/>
    </source>
</evidence>
<accession>A0A5C5FY09</accession>
<feature type="non-terminal residue" evidence="2">
    <location>
        <position position="1"/>
    </location>
</feature>
<gene>
    <name evidence="2" type="ORF">DMC30DRAFT_186626</name>
</gene>
<evidence type="ECO:0000313" key="3">
    <source>
        <dbReference type="Proteomes" id="UP000311382"/>
    </source>
</evidence>
<dbReference type="OrthoDB" id="303107at2759"/>
<protein>
    <submittedName>
        <fullName evidence="2">Uncharacterized protein</fullName>
    </submittedName>
</protein>